<organism evidence="1 2">
    <name type="scientific">Coprinellus micaceus</name>
    <name type="common">Glistening ink-cap mushroom</name>
    <name type="synonym">Coprinus micaceus</name>
    <dbReference type="NCBI Taxonomy" id="71717"/>
    <lineage>
        <taxon>Eukaryota</taxon>
        <taxon>Fungi</taxon>
        <taxon>Dikarya</taxon>
        <taxon>Basidiomycota</taxon>
        <taxon>Agaricomycotina</taxon>
        <taxon>Agaricomycetes</taxon>
        <taxon>Agaricomycetidae</taxon>
        <taxon>Agaricales</taxon>
        <taxon>Agaricineae</taxon>
        <taxon>Psathyrellaceae</taxon>
        <taxon>Coprinellus</taxon>
    </lineage>
</organism>
<dbReference type="EMBL" id="QPFP01000004">
    <property type="protein sequence ID" value="TEB37697.1"/>
    <property type="molecule type" value="Genomic_DNA"/>
</dbReference>
<protein>
    <recommendedName>
        <fullName evidence="3">F-box domain-containing protein</fullName>
    </recommendedName>
</protein>
<evidence type="ECO:0008006" key="3">
    <source>
        <dbReference type="Google" id="ProtNLM"/>
    </source>
</evidence>
<dbReference type="AlphaFoldDB" id="A0A4Y7TU39"/>
<dbReference type="InterPro" id="IPR032675">
    <property type="entry name" value="LRR_dom_sf"/>
</dbReference>
<proteinExistence type="predicted"/>
<dbReference type="SUPFAM" id="SSF52047">
    <property type="entry name" value="RNI-like"/>
    <property type="match status" value="1"/>
</dbReference>
<evidence type="ECO:0000313" key="2">
    <source>
        <dbReference type="Proteomes" id="UP000298030"/>
    </source>
</evidence>
<sequence length="484" mass="55225">MPQPVVPNEIWSQILRYVPRIHQTKLLEVSHLFHDIALDLVFSAVKIYFLEGEQAYNFLNTSHGDFVEMYAEDLVTRSYEILRRIIRDPAFAQVVKSVTVIAFSDSTSIFEQLTIADALAALPHLRSFRWCGVHPRLTDAVARHIPNTIQSMNLQTYVPSIQVIQKFNSINHLAFAIPFLYPDDEEAHDTTVLDDDIRSAVNPTHFNDVLSSMNSLSLQSLTLDGECLSGMPVRVLSRLKELSICITTDCENLALDLVYRHAPQLQSLSIVGLIGQEIFPILVANASCLPCLHSFRLTCDNMTMGVAPDSEWLDSLFDFIGERTNLRRLYIRIPSINLDGTTRHLSLLQKLKHLEVFGVHTGDTVVDDRFLTQLLDVLPRELKAFHLGMEWVGGPLLTMVDHLAAFSSLTFAHFYGASYRLPIQVMDLVTDIPTLQLVGLNRALWDVDRSDRDPEIKKWPRWKVKFCTVEDFDSHDQYWLFQYN</sequence>
<name>A0A4Y7TU39_COPMI</name>
<dbReference type="Proteomes" id="UP000298030">
    <property type="component" value="Unassembled WGS sequence"/>
</dbReference>
<accession>A0A4Y7TU39</accession>
<keyword evidence="2" id="KW-1185">Reference proteome</keyword>
<dbReference type="Gene3D" id="3.80.10.10">
    <property type="entry name" value="Ribonuclease Inhibitor"/>
    <property type="match status" value="1"/>
</dbReference>
<reference evidence="1 2" key="1">
    <citation type="journal article" date="2019" name="Nat. Ecol. Evol.">
        <title>Megaphylogeny resolves global patterns of mushroom evolution.</title>
        <authorList>
            <person name="Varga T."/>
            <person name="Krizsan K."/>
            <person name="Foldi C."/>
            <person name="Dima B."/>
            <person name="Sanchez-Garcia M."/>
            <person name="Sanchez-Ramirez S."/>
            <person name="Szollosi G.J."/>
            <person name="Szarkandi J.G."/>
            <person name="Papp V."/>
            <person name="Albert L."/>
            <person name="Andreopoulos W."/>
            <person name="Angelini C."/>
            <person name="Antonin V."/>
            <person name="Barry K.W."/>
            <person name="Bougher N.L."/>
            <person name="Buchanan P."/>
            <person name="Buyck B."/>
            <person name="Bense V."/>
            <person name="Catcheside P."/>
            <person name="Chovatia M."/>
            <person name="Cooper J."/>
            <person name="Damon W."/>
            <person name="Desjardin D."/>
            <person name="Finy P."/>
            <person name="Geml J."/>
            <person name="Haridas S."/>
            <person name="Hughes K."/>
            <person name="Justo A."/>
            <person name="Karasinski D."/>
            <person name="Kautmanova I."/>
            <person name="Kiss B."/>
            <person name="Kocsube S."/>
            <person name="Kotiranta H."/>
            <person name="LaButti K.M."/>
            <person name="Lechner B.E."/>
            <person name="Liimatainen K."/>
            <person name="Lipzen A."/>
            <person name="Lukacs Z."/>
            <person name="Mihaltcheva S."/>
            <person name="Morgado L.N."/>
            <person name="Niskanen T."/>
            <person name="Noordeloos M.E."/>
            <person name="Ohm R.A."/>
            <person name="Ortiz-Santana B."/>
            <person name="Ovrebo C."/>
            <person name="Racz N."/>
            <person name="Riley R."/>
            <person name="Savchenko A."/>
            <person name="Shiryaev A."/>
            <person name="Soop K."/>
            <person name="Spirin V."/>
            <person name="Szebenyi C."/>
            <person name="Tomsovsky M."/>
            <person name="Tulloss R.E."/>
            <person name="Uehling J."/>
            <person name="Grigoriev I.V."/>
            <person name="Vagvolgyi C."/>
            <person name="Papp T."/>
            <person name="Martin F.M."/>
            <person name="Miettinen O."/>
            <person name="Hibbett D.S."/>
            <person name="Nagy L.G."/>
        </authorList>
    </citation>
    <scope>NUCLEOTIDE SEQUENCE [LARGE SCALE GENOMIC DNA]</scope>
    <source>
        <strain evidence="1 2">FP101781</strain>
    </source>
</reference>
<evidence type="ECO:0000313" key="1">
    <source>
        <dbReference type="EMBL" id="TEB37697.1"/>
    </source>
</evidence>
<dbReference type="OrthoDB" id="3238099at2759"/>
<gene>
    <name evidence="1" type="ORF">FA13DRAFT_1786847</name>
</gene>
<comment type="caution">
    <text evidence="1">The sequence shown here is derived from an EMBL/GenBank/DDBJ whole genome shotgun (WGS) entry which is preliminary data.</text>
</comment>